<dbReference type="Gene3D" id="2.40.10.120">
    <property type="match status" value="1"/>
</dbReference>
<sequence length="911" mass="100103">MPRLWSDRSGKFSVKAELIQLENGEVRLQKEDGTVIDVPLNRLSPADQRYVARHKDEFSQRGDMGAGRSEGRRSSQRSANVAGVMAGGLDEIANSVVMISTNDMVGTSGFGSGFVIGPNLIATNHHVVEEAMRAEVRYRDGTTAKVEGCVAMDEGRDLAILKVESIPSGIRPLKSRRDANTPLGMSVVAIGHPQGFSHTISQGNVNALRRTDELPMTVRKDLEANENTTWIQTDAVISNGSSGGPILDLDGDVIGIATWIIPGEQLGFAVHVSHLVELMAQSRSTQSLILFPLHAPRDHPMIPMEAEVAAIMTQISRRIEEVLVRDLEETDLDDLHPAKEFVPRFLELAASKPNTRAAFQALFAALQMVATGPESAQPQVERIIRQLRKDHFAEEGMKYVALSLVPVNHDAARAFMKELVQRGQHEDTKTCSALALAIHLKKHSSEPLKDPERQQVLRLLEFVIGSRTQAKIEGESLLEIAKSLRYAVEHLAIGVTPPALAAKTTEGQVINLDAKSESVKLVVFSASWCGPSERLYPHLRYYRHLYTEDQLQIIGVYGDDAQTVRQLQQIGKVNWPSISQPSSDGIFELWQVRSLPTIYLIDHEGVIQFVSFGYPGRTLDQEVSKLLNDSAKANIGTVAGGQAMPPIILSNPVPKKPESTPLDNLDADNVPTPKVVLAPKNDSPRNSNVAGRSSSLEASNNAIMRQIERATGPYNPSLVHDARLLDLSGVLNCGLASGNEGMPLDHLNGVPRGEVTMAGVPFQILDQFVQLKGRFRRENYPKSVSVTVDESFDYLFMLNGCKQWQTEGQSFVASVSFVYEDGSKSHCMLKYGEHLTDNWVRGTPRDLLHADVAWTGTNEAIQKRPGWTLALHVMRLKNPRPEAKVKEVIYESSLAGAIAPFVVAMTVADYN</sequence>
<feature type="region of interest" description="Disordered" evidence="3">
    <location>
        <begin position="52"/>
        <end position="78"/>
    </location>
</feature>
<dbReference type="InterPro" id="IPR001940">
    <property type="entry name" value="Peptidase_S1C"/>
</dbReference>
<dbReference type="InterPro" id="IPR036249">
    <property type="entry name" value="Thioredoxin-like_sf"/>
</dbReference>
<evidence type="ECO:0000256" key="1">
    <source>
        <dbReference type="ARBA" id="ARBA00022670"/>
    </source>
</evidence>
<organism evidence="5 6">
    <name type="scientific">Rhodopirellula halodulae</name>
    <dbReference type="NCBI Taxonomy" id="2894198"/>
    <lineage>
        <taxon>Bacteria</taxon>
        <taxon>Pseudomonadati</taxon>
        <taxon>Planctomycetota</taxon>
        <taxon>Planctomycetia</taxon>
        <taxon>Pirellulales</taxon>
        <taxon>Pirellulaceae</taxon>
        <taxon>Rhodopirellula</taxon>
    </lineage>
</organism>
<dbReference type="Proteomes" id="UP001430306">
    <property type="component" value="Unassembled WGS sequence"/>
</dbReference>
<evidence type="ECO:0000256" key="2">
    <source>
        <dbReference type="ARBA" id="ARBA00022801"/>
    </source>
</evidence>
<evidence type="ECO:0000313" key="6">
    <source>
        <dbReference type="Proteomes" id="UP001430306"/>
    </source>
</evidence>
<dbReference type="Gene3D" id="2.30.30.700">
    <property type="entry name" value="SLA1 homology domain 1"/>
    <property type="match status" value="1"/>
</dbReference>
<evidence type="ECO:0000256" key="3">
    <source>
        <dbReference type="SAM" id="MobiDB-lite"/>
    </source>
</evidence>
<evidence type="ECO:0000313" key="5">
    <source>
        <dbReference type="EMBL" id="MCC9645266.1"/>
    </source>
</evidence>
<reference evidence="5" key="1">
    <citation type="submission" date="2021-11" db="EMBL/GenBank/DDBJ databases">
        <title>Genome sequence.</title>
        <authorList>
            <person name="Sun Q."/>
        </authorList>
    </citation>
    <scope>NUCLEOTIDE SEQUENCE</scope>
    <source>
        <strain evidence="5">JC740</strain>
    </source>
</reference>
<comment type="caution">
    <text evidence="5">The sequence shown here is derived from an EMBL/GenBank/DDBJ whole genome shotgun (WGS) entry which is preliminary data.</text>
</comment>
<accession>A0ABS8NS24</accession>
<dbReference type="Pfam" id="PF03983">
    <property type="entry name" value="SHD1"/>
    <property type="match status" value="1"/>
</dbReference>
<protein>
    <submittedName>
        <fullName evidence="5">Trypsin-like peptidase domain-containing protein</fullName>
    </submittedName>
</protein>
<dbReference type="Pfam" id="PF13365">
    <property type="entry name" value="Trypsin_2"/>
    <property type="match status" value="1"/>
</dbReference>
<feature type="domain" description="Thioredoxin" evidence="4">
    <location>
        <begin position="491"/>
        <end position="632"/>
    </location>
</feature>
<dbReference type="InterPro" id="IPR007131">
    <property type="entry name" value="SHD1"/>
</dbReference>
<dbReference type="InterPro" id="IPR013766">
    <property type="entry name" value="Thioredoxin_domain"/>
</dbReference>
<keyword evidence="2" id="KW-0378">Hydrolase</keyword>
<dbReference type="CDD" id="cd02966">
    <property type="entry name" value="TlpA_like_family"/>
    <property type="match status" value="1"/>
</dbReference>
<evidence type="ECO:0000259" key="4">
    <source>
        <dbReference type="PROSITE" id="PS51352"/>
    </source>
</evidence>
<dbReference type="InterPro" id="IPR051201">
    <property type="entry name" value="Chloro_Bact_Ser_Proteases"/>
</dbReference>
<dbReference type="Pfam" id="PF00578">
    <property type="entry name" value="AhpC-TSA"/>
    <property type="match status" value="1"/>
</dbReference>
<keyword evidence="1" id="KW-0645">Protease</keyword>
<dbReference type="SUPFAM" id="SSF52833">
    <property type="entry name" value="Thioredoxin-like"/>
    <property type="match status" value="1"/>
</dbReference>
<keyword evidence="6" id="KW-1185">Reference proteome</keyword>
<dbReference type="InterPro" id="IPR000866">
    <property type="entry name" value="AhpC/TSA"/>
</dbReference>
<gene>
    <name evidence="5" type="ORF">LOC71_23555</name>
</gene>
<dbReference type="SUPFAM" id="SSF50494">
    <property type="entry name" value="Trypsin-like serine proteases"/>
    <property type="match status" value="1"/>
</dbReference>
<dbReference type="PRINTS" id="PR00834">
    <property type="entry name" value="PROTEASES2C"/>
</dbReference>
<dbReference type="RefSeq" id="WP_230276896.1">
    <property type="nucleotide sequence ID" value="NZ_JAJKFW010000064.1"/>
</dbReference>
<name>A0ABS8NS24_9BACT</name>
<dbReference type="Gene3D" id="3.40.30.10">
    <property type="entry name" value="Glutaredoxin"/>
    <property type="match status" value="1"/>
</dbReference>
<dbReference type="PANTHER" id="PTHR43343">
    <property type="entry name" value="PEPTIDASE S12"/>
    <property type="match status" value="1"/>
</dbReference>
<dbReference type="PANTHER" id="PTHR43343:SF3">
    <property type="entry name" value="PROTEASE DO-LIKE 8, CHLOROPLASTIC"/>
    <property type="match status" value="1"/>
</dbReference>
<dbReference type="PROSITE" id="PS51352">
    <property type="entry name" value="THIOREDOXIN_2"/>
    <property type="match status" value="1"/>
</dbReference>
<feature type="compositionally biased region" description="Polar residues" evidence="3">
    <location>
        <begin position="684"/>
        <end position="696"/>
    </location>
</feature>
<feature type="region of interest" description="Disordered" evidence="3">
    <location>
        <begin position="648"/>
        <end position="696"/>
    </location>
</feature>
<proteinExistence type="predicted"/>
<dbReference type="InterPro" id="IPR009003">
    <property type="entry name" value="Peptidase_S1_PA"/>
</dbReference>
<dbReference type="EMBL" id="JAJKFW010000064">
    <property type="protein sequence ID" value="MCC9645266.1"/>
    <property type="molecule type" value="Genomic_DNA"/>
</dbReference>